<dbReference type="GO" id="GO:0005524">
    <property type="term" value="F:ATP binding"/>
    <property type="evidence" value="ECO:0007669"/>
    <property type="project" value="UniProtKB-KW"/>
</dbReference>
<dbReference type="FunFam" id="1.10.510.10:FF:000982">
    <property type="entry name" value="AGC protein kinase"/>
    <property type="match status" value="1"/>
</dbReference>
<evidence type="ECO:0000256" key="1">
    <source>
        <dbReference type="ARBA" id="ARBA00022527"/>
    </source>
</evidence>
<evidence type="ECO:0000256" key="2">
    <source>
        <dbReference type="ARBA" id="ARBA00022679"/>
    </source>
</evidence>
<dbReference type="CTD" id="45970"/>
<evidence type="ECO:0000259" key="7">
    <source>
        <dbReference type="PROSITE" id="PS50011"/>
    </source>
</evidence>
<dbReference type="Pfam" id="PF00069">
    <property type="entry name" value="Pkinase"/>
    <property type="match status" value="1"/>
</dbReference>
<keyword evidence="5" id="KW-0067">ATP-binding</keyword>
<keyword evidence="2" id="KW-0808">Transferase</keyword>
<dbReference type="Proteomes" id="UP000504634">
    <property type="component" value="Unplaced"/>
</dbReference>
<name>A0A6J2U4C4_DROLE</name>
<feature type="domain" description="Protein kinase" evidence="7">
    <location>
        <begin position="212"/>
        <end position="505"/>
    </location>
</feature>
<dbReference type="GeneID" id="115629623"/>
<evidence type="ECO:0000256" key="4">
    <source>
        <dbReference type="ARBA" id="ARBA00022777"/>
    </source>
</evidence>
<evidence type="ECO:0000313" key="8">
    <source>
        <dbReference type="Proteomes" id="UP000504634"/>
    </source>
</evidence>
<evidence type="ECO:0000256" key="6">
    <source>
        <dbReference type="SAM" id="MobiDB-lite"/>
    </source>
</evidence>
<accession>A0A6J2U4C4</accession>
<proteinExistence type="predicted"/>
<keyword evidence="8" id="KW-1185">Reference proteome</keyword>
<dbReference type="PANTHER" id="PTHR24351">
    <property type="entry name" value="RIBOSOMAL PROTEIN S6 KINASE"/>
    <property type="match status" value="1"/>
</dbReference>
<keyword evidence="1" id="KW-0723">Serine/threonine-protein kinase</keyword>
<dbReference type="CDD" id="cd05123">
    <property type="entry name" value="STKc_AGC"/>
    <property type="match status" value="1"/>
</dbReference>
<dbReference type="InterPro" id="IPR045270">
    <property type="entry name" value="STKc_AGC"/>
</dbReference>
<dbReference type="PROSITE" id="PS50011">
    <property type="entry name" value="PROTEIN_KINASE_DOM"/>
    <property type="match status" value="1"/>
</dbReference>
<dbReference type="Gene3D" id="3.30.200.20">
    <property type="entry name" value="Phosphorylase Kinase, domain 1"/>
    <property type="match status" value="1"/>
</dbReference>
<feature type="region of interest" description="Disordered" evidence="6">
    <location>
        <begin position="77"/>
        <end position="115"/>
    </location>
</feature>
<feature type="region of interest" description="Disordered" evidence="6">
    <location>
        <begin position="1"/>
        <end position="22"/>
    </location>
</feature>
<keyword evidence="4 9" id="KW-0418">Kinase</keyword>
<dbReference type="InterPro" id="IPR000719">
    <property type="entry name" value="Prot_kinase_dom"/>
</dbReference>
<dbReference type="InterPro" id="IPR011009">
    <property type="entry name" value="Kinase-like_dom_sf"/>
</dbReference>
<dbReference type="SUPFAM" id="SSF56112">
    <property type="entry name" value="Protein kinase-like (PK-like)"/>
    <property type="match status" value="1"/>
</dbReference>
<sequence>MGNAQTRHENRRKASQNQNFGAASATILDRHVLNEVVTATTPTTAIASTSALVVAGEPKQQQQQQQQQTTTITFGCGGGSKKTLQRTSNNANTNTTTTTTLTPCSSSNSSSYNNNNTAEAQTLQSAAATVIQAPQQQRSRQLSTWSLGSLGGARLNWSFSTARNSFRHRNKATRKSLTSLQGSRRSKTQWHRPLTNAIFNSHFKESSRNEQFDIELLVAKGAFGVVFKVLEKKSCPATTSITTKQKTAIAAAPTKNSYALKVLKKSKLIEENSVQQIKDEADIQKVCGHHPFIVQQIDLWQNRHNLHILSEYVPNGELFSKIAHFSIDLVRLYVAEIALAIDFLHNAGIIYRDAKPENILLTQHFHIKLTDFGLSKWLKLGATTRTMCGTFKYMAPEILKGEPYGHAVDWWALGVIVCQMFTQKCPNIKRHLMKQRSNSRESDNLSNAPSIARINGCLMDSDDEDFLPESVRGLPHEAQDVMQRLLNLEPRLRIRSILALQRIALYKGYKLEAKHLLSLKPLDIIAKDRIHIYEDQQPPEQCSRELAKQAFRDF</sequence>
<dbReference type="OrthoDB" id="3205605at2759"/>
<feature type="compositionally biased region" description="Low complexity" evidence="6">
    <location>
        <begin position="87"/>
        <end position="115"/>
    </location>
</feature>
<evidence type="ECO:0000256" key="5">
    <source>
        <dbReference type="ARBA" id="ARBA00022840"/>
    </source>
</evidence>
<evidence type="ECO:0000313" key="9">
    <source>
        <dbReference type="RefSeq" id="XP_030381982.1"/>
    </source>
</evidence>
<protein>
    <submittedName>
        <fullName evidence="9">Serine/threonine-protein kinase S6KL isoform X1</fullName>
    </submittedName>
</protein>
<keyword evidence="3" id="KW-0547">Nucleotide-binding</keyword>
<dbReference type="RefSeq" id="XP_030381982.1">
    <property type="nucleotide sequence ID" value="XM_030526122.1"/>
</dbReference>
<dbReference type="AlphaFoldDB" id="A0A6J2U4C4"/>
<reference evidence="9" key="1">
    <citation type="submission" date="2025-08" db="UniProtKB">
        <authorList>
            <consortium name="RefSeq"/>
        </authorList>
    </citation>
    <scope>IDENTIFICATION</scope>
    <source>
        <strain evidence="9">11010-0011.00</strain>
        <tissue evidence="9">Whole body</tissue>
    </source>
</reference>
<dbReference type="Gene3D" id="1.10.510.10">
    <property type="entry name" value="Transferase(Phosphotransferase) domain 1"/>
    <property type="match status" value="1"/>
</dbReference>
<organism evidence="8 9">
    <name type="scientific">Drosophila lebanonensis</name>
    <name type="common">Fruit fly</name>
    <name type="synonym">Scaptodrosophila lebanonensis</name>
    <dbReference type="NCBI Taxonomy" id="7225"/>
    <lineage>
        <taxon>Eukaryota</taxon>
        <taxon>Metazoa</taxon>
        <taxon>Ecdysozoa</taxon>
        <taxon>Arthropoda</taxon>
        <taxon>Hexapoda</taxon>
        <taxon>Insecta</taxon>
        <taxon>Pterygota</taxon>
        <taxon>Neoptera</taxon>
        <taxon>Endopterygota</taxon>
        <taxon>Diptera</taxon>
        <taxon>Brachycera</taxon>
        <taxon>Muscomorpha</taxon>
        <taxon>Ephydroidea</taxon>
        <taxon>Drosophilidae</taxon>
        <taxon>Scaptodrosophila</taxon>
    </lineage>
</organism>
<gene>
    <name evidence="9" type="primary">LOC115629623</name>
</gene>
<dbReference type="GO" id="GO:0004674">
    <property type="term" value="F:protein serine/threonine kinase activity"/>
    <property type="evidence" value="ECO:0007669"/>
    <property type="project" value="UniProtKB-KW"/>
</dbReference>
<evidence type="ECO:0000256" key="3">
    <source>
        <dbReference type="ARBA" id="ARBA00022741"/>
    </source>
</evidence>